<protein>
    <submittedName>
        <fullName evidence="2">Unannotated protein</fullName>
    </submittedName>
</protein>
<accession>A0A6J6EVL3</accession>
<dbReference type="EMBL" id="CAEZSR010000150">
    <property type="protein sequence ID" value="CAB4580521.1"/>
    <property type="molecule type" value="Genomic_DNA"/>
</dbReference>
<proteinExistence type="predicted"/>
<evidence type="ECO:0000256" key="1">
    <source>
        <dbReference type="SAM" id="MobiDB-lite"/>
    </source>
</evidence>
<evidence type="ECO:0000313" key="2">
    <source>
        <dbReference type="EMBL" id="CAB4580521.1"/>
    </source>
</evidence>
<organism evidence="2">
    <name type="scientific">freshwater metagenome</name>
    <dbReference type="NCBI Taxonomy" id="449393"/>
    <lineage>
        <taxon>unclassified sequences</taxon>
        <taxon>metagenomes</taxon>
        <taxon>ecological metagenomes</taxon>
    </lineage>
</organism>
<name>A0A6J6EVL3_9ZZZZ</name>
<gene>
    <name evidence="2" type="ORF">UFOPK1493_03038</name>
</gene>
<sequence length="425" mass="44766">MAAIRCARTHRLRWGGVLACVIGVAACTSSDPDSGSATSAVSASTPVDTDETVGSDERVVVEQVAPSPVEDGPSALSAARGGIVEGLPEPVVPLIELMSGGPPPDGIPPIDSPTFLRAADVDSLADNEPVMAVEIGGDARAYPVQVLIWHEIVNDTVGGIPVAVTYCPLCNSAVAYDRRVGERVLDFGTSGLLWNSALVMYDRQTESLWSHFIGDAIAGVLTGTELDTFPVATVSWRAWRDAHPDGLVLSRDTGFERDYGRNPYPGYDDLTSQPFLFEGEVDGRFTAMTRVVGVEIDDSAAAVPLVDLRDERVVPIEVDGTSLTVWWQPGTASALDEADIVDGDDVGATGVFVPVVEGQALTFTADSDAFVDTETGSTWNVFGRATEGPLAGAQLEPVAHLDTFWFAWAAFRPDTVVAGGSGSDG</sequence>
<feature type="region of interest" description="Disordered" evidence="1">
    <location>
        <begin position="29"/>
        <end position="54"/>
    </location>
</feature>
<dbReference type="Pfam" id="PF11376">
    <property type="entry name" value="DUF3179"/>
    <property type="match status" value="1"/>
</dbReference>
<dbReference type="PROSITE" id="PS51257">
    <property type="entry name" value="PROKAR_LIPOPROTEIN"/>
    <property type="match status" value="1"/>
</dbReference>
<dbReference type="AlphaFoldDB" id="A0A6J6EVL3"/>
<dbReference type="InterPro" id="IPR021516">
    <property type="entry name" value="DUF3179"/>
</dbReference>
<reference evidence="2" key="1">
    <citation type="submission" date="2020-05" db="EMBL/GenBank/DDBJ databases">
        <authorList>
            <person name="Chiriac C."/>
            <person name="Salcher M."/>
            <person name="Ghai R."/>
            <person name="Kavagutti S V."/>
        </authorList>
    </citation>
    <scope>NUCLEOTIDE SEQUENCE</scope>
</reference>
<feature type="compositionally biased region" description="Low complexity" evidence="1">
    <location>
        <begin position="34"/>
        <end position="45"/>
    </location>
</feature>